<dbReference type="EMBL" id="VYQF01000001">
    <property type="protein sequence ID" value="KAA9041351.1"/>
    <property type="molecule type" value="Genomic_DNA"/>
</dbReference>
<comment type="caution">
    <text evidence="2">The sequence shown here is derived from an EMBL/GenBank/DDBJ whole genome shotgun (WGS) entry which is preliminary data.</text>
</comment>
<keyword evidence="3" id="KW-1185">Reference proteome</keyword>
<organism evidence="2 3">
    <name type="scientific">Ginsengibacter hankyongi</name>
    <dbReference type="NCBI Taxonomy" id="2607284"/>
    <lineage>
        <taxon>Bacteria</taxon>
        <taxon>Pseudomonadati</taxon>
        <taxon>Bacteroidota</taxon>
        <taxon>Chitinophagia</taxon>
        <taxon>Chitinophagales</taxon>
        <taxon>Chitinophagaceae</taxon>
        <taxon>Ginsengibacter</taxon>
    </lineage>
</organism>
<keyword evidence="1" id="KW-0732">Signal</keyword>
<protein>
    <submittedName>
        <fullName evidence="2">Helix-hairpin-helix domain-containing protein</fullName>
    </submittedName>
</protein>
<name>A0A5J5IKU6_9BACT</name>
<dbReference type="SUPFAM" id="SSF47781">
    <property type="entry name" value="RuvA domain 2-like"/>
    <property type="match status" value="1"/>
</dbReference>
<evidence type="ECO:0000256" key="1">
    <source>
        <dbReference type="SAM" id="SignalP"/>
    </source>
</evidence>
<evidence type="ECO:0000313" key="3">
    <source>
        <dbReference type="Proteomes" id="UP000326903"/>
    </source>
</evidence>
<feature type="chain" id="PRO_5023919195" evidence="1">
    <location>
        <begin position="29"/>
        <end position="698"/>
    </location>
</feature>
<dbReference type="RefSeq" id="WP_150413465.1">
    <property type="nucleotide sequence ID" value="NZ_VYQF01000001.1"/>
</dbReference>
<dbReference type="AlphaFoldDB" id="A0A5J5IKU6"/>
<dbReference type="Proteomes" id="UP000326903">
    <property type="component" value="Unassembled WGS sequence"/>
</dbReference>
<dbReference type="InterPro" id="IPR010994">
    <property type="entry name" value="RuvA_2-like"/>
</dbReference>
<feature type="signal peptide" evidence="1">
    <location>
        <begin position="1"/>
        <end position="28"/>
    </location>
</feature>
<gene>
    <name evidence="2" type="ORF">FW778_04770</name>
</gene>
<accession>A0A5J5IKU6</accession>
<sequence>MKRSNCIQRLLPVISYLVLSLAPARSYAQINPPDPTEPPPFVEQQLENLTEVNDDETTEDDAYMQELVQFIKDPVNLNYADDGQLKELKILSPIQISNLLLYRKLLGNFLSIYELQAVPGWDVDLIRRIRPYVAINSKADVFNSIGSRLQKGRNTFLMRAIRVLEKSRGYLLDNSTATNFYLGSPQRLLVRYKYSFKNLLQYGVTAEKDAGEQFFKGGQKAGFDYYSAHFFIRNLGIIKSLALGDFTVNLGQGLTQWGGLAFKKGADVLNIKRQSDVLRPYNSAGEINFNRGIGITLQKNNWEGTGFASYRKVDANFIQDTLNFEDFVSSLQTSGYHRTASEVSDKNSQGQLTLGGNLAYSTDRLHIGANAVHYNFEHTILKPPYLYNAYALSGKTAGNYSLDYSYTYKNMHFFGEAATDEGMDKAFINGILMSVDPHVDMSLLYRKISRGYQSLYTNAFTESTYPTNESGFYAGISMAPVSYLRINAYADFYHFPWLKFREDAPSSGSDYLIQLTYTPNKQVEIGTRYRSEKKAINYNPGGAVLNPVIAKPKRDVRTQFSYKLNAAFTFRSRVEVSWFDKKAKDAESGFLVYTDVLYKPAFKRFSGNIRIQYFKTDGYNSRLYAYESDVLYGYSIPVFYDKGYRYYLNFNYDLGKKLTVWGRFAQTIYPGKTEIGTGLDLIKGNAKSEITLQAIWTF</sequence>
<reference evidence="2 3" key="1">
    <citation type="submission" date="2019-09" db="EMBL/GenBank/DDBJ databases">
        <title>Draft genome sequence of Ginsengibacter sp. BR5-29.</title>
        <authorList>
            <person name="Im W.-T."/>
        </authorList>
    </citation>
    <scope>NUCLEOTIDE SEQUENCE [LARGE SCALE GENOMIC DNA]</scope>
    <source>
        <strain evidence="2 3">BR5-29</strain>
    </source>
</reference>
<evidence type="ECO:0000313" key="2">
    <source>
        <dbReference type="EMBL" id="KAA9041351.1"/>
    </source>
</evidence>
<proteinExistence type="predicted"/>